<dbReference type="AlphaFoldDB" id="A0AAV4ASL9"/>
<evidence type="ECO:0000313" key="2">
    <source>
        <dbReference type="Proteomes" id="UP000735302"/>
    </source>
</evidence>
<keyword evidence="2" id="KW-1185">Reference proteome</keyword>
<organism evidence="1 2">
    <name type="scientific">Plakobranchus ocellatus</name>
    <dbReference type="NCBI Taxonomy" id="259542"/>
    <lineage>
        <taxon>Eukaryota</taxon>
        <taxon>Metazoa</taxon>
        <taxon>Spiralia</taxon>
        <taxon>Lophotrochozoa</taxon>
        <taxon>Mollusca</taxon>
        <taxon>Gastropoda</taxon>
        <taxon>Heterobranchia</taxon>
        <taxon>Euthyneura</taxon>
        <taxon>Panpulmonata</taxon>
        <taxon>Sacoglossa</taxon>
        <taxon>Placobranchoidea</taxon>
        <taxon>Plakobranchidae</taxon>
        <taxon>Plakobranchus</taxon>
    </lineage>
</organism>
<reference evidence="1 2" key="1">
    <citation type="journal article" date="2021" name="Elife">
        <title>Chloroplast acquisition without the gene transfer in kleptoplastic sea slugs, Plakobranchus ocellatus.</title>
        <authorList>
            <person name="Maeda T."/>
            <person name="Takahashi S."/>
            <person name="Yoshida T."/>
            <person name="Shimamura S."/>
            <person name="Takaki Y."/>
            <person name="Nagai Y."/>
            <person name="Toyoda A."/>
            <person name="Suzuki Y."/>
            <person name="Arimoto A."/>
            <person name="Ishii H."/>
            <person name="Satoh N."/>
            <person name="Nishiyama T."/>
            <person name="Hasebe M."/>
            <person name="Maruyama T."/>
            <person name="Minagawa J."/>
            <person name="Obokata J."/>
            <person name="Shigenobu S."/>
        </authorList>
    </citation>
    <scope>NUCLEOTIDE SEQUENCE [LARGE SCALE GENOMIC DNA]</scope>
</reference>
<comment type="caution">
    <text evidence="1">The sequence shown here is derived from an EMBL/GenBank/DDBJ whole genome shotgun (WGS) entry which is preliminary data.</text>
</comment>
<name>A0AAV4ASL9_9GAST</name>
<dbReference type="Proteomes" id="UP000735302">
    <property type="component" value="Unassembled WGS sequence"/>
</dbReference>
<gene>
    <name evidence="1" type="ORF">PoB_003687800</name>
</gene>
<dbReference type="EMBL" id="BLXT01004163">
    <property type="protein sequence ID" value="GFO10373.1"/>
    <property type="molecule type" value="Genomic_DNA"/>
</dbReference>
<evidence type="ECO:0000313" key="1">
    <source>
        <dbReference type="EMBL" id="GFO10373.1"/>
    </source>
</evidence>
<proteinExistence type="predicted"/>
<protein>
    <submittedName>
        <fullName evidence="1">Uncharacterized protein</fullName>
    </submittedName>
</protein>
<sequence>MTTFSSKLTDATEPPRHLKKGFCMALGTISSRSFHKRFGKTYPTDPKTPSLACALEPRLHSVPGSNQMVADVLSRTPSSPPKEGDLLFSEKVQTMAKHLFAHYPS</sequence>
<accession>A0AAV4ASL9</accession>